<evidence type="ECO:0000313" key="1">
    <source>
        <dbReference type="EMBL" id="KAI8567597.1"/>
    </source>
</evidence>
<reference evidence="1" key="1">
    <citation type="submission" date="2022-02" db="EMBL/GenBank/DDBJ databases">
        <title>Plant Genome Project.</title>
        <authorList>
            <person name="Zhang R.-G."/>
        </authorList>
    </citation>
    <scope>NUCLEOTIDE SEQUENCE</scope>
    <source>
        <strain evidence="1">AT1</strain>
    </source>
</reference>
<organism evidence="1 2">
    <name type="scientific">Rhododendron molle</name>
    <name type="common">Chinese azalea</name>
    <name type="synonym">Azalea mollis</name>
    <dbReference type="NCBI Taxonomy" id="49168"/>
    <lineage>
        <taxon>Eukaryota</taxon>
        <taxon>Viridiplantae</taxon>
        <taxon>Streptophyta</taxon>
        <taxon>Embryophyta</taxon>
        <taxon>Tracheophyta</taxon>
        <taxon>Spermatophyta</taxon>
        <taxon>Magnoliopsida</taxon>
        <taxon>eudicotyledons</taxon>
        <taxon>Gunneridae</taxon>
        <taxon>Pentapetalae</taxon>
        <taxon>asterids</taxon>
        <taxon>Ericales</taxon>
        <taxon>Ericaceae</taxon>
        <taxon>Ericoideae</taxon>
        <taxon>Rhodoreae</taxon>
        <taxon>Rhododendron</taxon>
    </lineage>
</organism>
<comment type="caution">
    <text evidence="1">The sequence shown here is derived from an EMBL/GenBank/DDBJ whole genome shotgun (WGS) entry which is preliminary data.</text>
</comment>
<name>A0ACC0PSE1_RHOML</name>
<sequence>MTHNDVMEVSGENGDGPWTTRNEKIFIQLMDEEVKSKKSRETGTFTGEAWKRIRSELTTFGKDFSRVNKFARKFKKKGCHTTMLCRIFGDTSATGAHAHPSNKVPSSSDSSDPEF</sequence>
<keyword evidence="2" id="KW-1185">Reference proteome</keyword>
<proteinExistence type="predicted"/>
<dbReference type="Proteomes" id="UP001062846">
    <property type="component" value="Chromosome 2"/>
</dbReference>
<dbReference type="EMBL" id="CM046389">
    <property type="protein sequence ID" value="KAI8567597.1"/>
    <property type="molecule type" value="Genomic_DNA"/>
</dbReference>
<protein>
    <submittedName>
        <fullName evidence="1">Uncharacterized protein</fullName>
    </submittedName>
</protein>
<gene>
    <name evidence="1" type="ORF">RHMOL_Rhmol02G0134100</name>
</gene>
<accession>A0ACC0PSE1</accession>
<evidence type="ECO:0000313" key="2">
    <source>
        <dbReference type="Proteomes" id="UP001062846"/>
    </source>
</evidence>